<name>A0AAU9CT61_9BACT</name>
<dbReference type="Gene3D" id="1.25.10.10">
    <property type="entry name" value="Leucine-rich Repeat Variant"/>
    <property type="match status" value="3"/>
</dbReference>
<dbReference type="InterPro" id="IPR016024">
    <property type="entry name" value="ARM-type_fold"/>
</dbReference>
<organism evidence="3 4">
    <name type="scientific">Fulvitalea axinellae</name>
    <dbReference type="NCBI Taxonomy" id="1182444"/>
    <lineage>
        <taxon>Bacteria</taxon>
        <taxon>Pseudomonadati</taxon>
        <taxon>Bacteroidota</taxon>
        <taxon>Cytophagia</taxon>
        <taxon>Cytophagales</taxon>
        <taxon>Persicobacteraceae</taxon>
        <taxon>Fulvitalea</taxon>
    </lineage>
</organism>
<protein>
    <recommendedName>
        <fullName evidence="2">3-keto-alpha-glucoside-1,2-lyase/3-keto-2-hydroxy-glucal hydratase domain-containing protein</fullName>
    </recommendedName>
</protein>
<keyword evidence="3" id="KW-0614">Plasmid</keyword>
<dbReference type="SUPFAM" id="SSF48371">
    <property type="entry name" value="ARM repeat"/>
    <property type="match status" value="1"/>
</dbReference>
<feature type="domain" description="3-keto-alpha-glucoside-1,2-lyase/3-keto-2-hydroxy-glucal hydratase" evidence="2">
    <location>
        <begin position="935"/>
        <end position="1122"/>
    </location>
</feature>
<evidence type="ECO:0000259" key="2">
    <source>
        <dbReference type="Pfam" id="PF06439"/>
    </source>
</evidence>
<evidence type="ECO:0000313" key="3">
    <source>
        <dbReference type="EMBL" id="BDD12286.1"/>
    </source>
</evidence>
<accession>A0AAU9CT61</accession>
<dbReference type="EMBL" id="AP025318">
    <property type="protein sequence ID" value="BDD12286.1"/>
    <property type="molecule type" value="Genomic_DNA"/>
</dbReference>
<sequence length="1130" mass="124502">MKKTFLTILCAAALAGQGMAQDRRTTETKVVDILAQMPAEKADQCAKLMKELTELQQEHNVLPKLFDMLTTPGTGNDLSARYAVNALARYIGEQDDEADRLAISQAFIKALGTENETEVKDFLIRQIRYIGEGEAIASLSGYLTDERLHFPAAQALKHVGTPEAEAAVLKAAQASTGKIRINLIEVLGDFESKNAASWLLSIKADDVYTKKVQLYALAQSASPKAYGTLAAAAKKAGYLYEETQAVAAFQNYAQRLVEEGDDATGKKVYKNFLKQKSPDRLHLRAFALAEMAEQYGNEILPELIKDIAHTDFRHRGNVRSIILKLNDADATRTLIAELPKANNTVKVEIIDLLGDRKDAIAVNALKNELANPAGNVQAAAIRALGHIQSYKAYDACLEVFQSGKPEAVTQAVNTLTVVAQDSQLDELANNVSSIPASALPEVIRLLGSRSNEDYVGTLMPFISDSNEATRKSALKAISRVVTPAEITPLTKKLLSSSNNGEIKLLQRALIAACQKEKGDKQTAILLQALKKTSKKDRILGMLPTLGGQKALVAVQDVYNTGNGQEKDAAMKSLLSWTDLDALPIIFEVVKDGSSKYQGKAFNGYVKLAKRLPVENKLLKIRQAMPYAVNAKQKNTAVKTLENVQTFTALTYLESLFQDKDVQQAAVMAAMKVTLPSGGRKVGLYGKRVREVMDKVIALMDHPEGAYLKQSIRTYLDAMPKGEGYVSMFNGKDLSGWQGLVENPIKRAKMSKRQLAAKQKIANKKMTECWSVRDGMIVFNGKGANLCSVKEYGDFEMLVDWRITKGGDSGIYLRGTPQVQIWDIANTHVGAQVGSGGLYNNKKHKSKPLQVADNPVGEWNSFYIKMEGEKVTVKLNGITVVDNVTMDNYWDRKQAIFPTGAIELQAHGSDLTFRDIFVKEIKADEYNLTETEKAEGFVSLFNGKDLDKWQGDKKSYVVEDGVIAVKPAKGGWGNLYTNKEYADFNYRFEFKLTPGANNGLGIRTPLKGDAAYVGMELQILDNEAPVFANLQPYQYHGSVYGIHAAKRGFHKPMGEWNTQEVIVKGDHIKVILNGTVITDCHLKEALKNGPKDHKNHPGAYRKKGHIGYLGHGSKVWFRNIRIKDLSKDQAL</sequence>
<evidence type="ECO:0000256" key="1">
    <source>
        <dbReference type="SAM" id="SignalP"/>
    </source>
</evidence>
<dbReference type="Proteomes" id="UP001348817">
    <property type="component" value="Plasmid pFA4"/>
</dbReference>
<feature type="chain" id="PRO_5043314093" description="3-keto-alpha-glucoside-1,2-lyase/3-keto-2-hydroxy-glucal hydratase domain-containing protein" evidence="1">
    <location>
        <begin position="21"/>
        <end position="1130"/>
    </location>
</feature>
<dbReference type="AlphaFoldDB" id="A0AAU9CT61"/>
<dbReference type="InterPro" id="IPR011989">
    <property type="entry name" value="ARM-like"/>
</dbReference>
<dbReference type="Pfam" id="PF06439">
    <property type="entry name" value="3keto-disac_hyd"/>
    <property type="match status" value="2"/>
</dbReference>
<gene>
    <name evidence="3" type="ORF">FUAX_47180</name>
</gene>
<evidence type="ECO:0000313" key="4">
    <source>
        <dbReference type="Proteomes" id="UP001348817"/>
    </source>
</evidence>
<feature type="signal peptide" evidence="1">
    <location>
        <begin position="1"/>
        <end position="20"/>
    </location>
</feature>
<dbReference type="KEGG" id="fax:FUAX_47180"/>
<dbReference type="RefSeq" id="WP_338395640.1">
    <property type="nucleotide sequence ID" value="NZ_AP025318.1"/>
</dbReference>
<dbReference type="GO" id="GO:0016787">
    <property type="term" value="F:hydrolase activity"/>
    <property type="evidence" value="ECO:0007669"/>
    <property type="project" value="InterPro"/>
</dbReference>
<reference evidence="3 4" key="1">
    <citation type="submission" date="2021-12" db="EMBL/GenBank/DDBJ databases">
        <title>Genome sequencing of bacteria with rrn-lacking chromosome and rrn-plasmid.</title>
        <authorList>
            <person name="Anda M."/>
            <person name="Iwasaki W."/>
        </authorList>
    </citation>
    <scope>NUCLEOTIDE SEQUENCE [LARGE SCALE GENOMIC DNA]</scope>
    <source>
        <strain evidence="3 4">DSM 100852</strain>
        <plasmid evidence="3 4">pFA4</plasmid>
    </source>
</reference>
<dbReference type="InterPro" id="IPR010496">
    <property type="entry name" value="AL/BT2_dom"/>
</dbReference>
<keyword evidence="1" id="KW-0732">Signal</keyword>
<dbReference type="Gene3D" id="2.60.120.560">
    <property type="entry name" value="Exo-inulinase, domain 1"/>
    <property type="match status" value="2"/>
</dbReference>
<keyword evidence="4" id="KW-1185">Reference proteome</keyword>
<proteinExistence type="predicted"/>
<geneLocation type="plasmid" evidence="3 4">
    <name>pFA4</name>
</geneLocation>
<feature type="domain" description="3-keto-alpha-glucoside-1,2-lyase/3-keto-2-hydroxy-glucal hydratase" evidence="2">
    <location>
        <begin position="723"/>
        <end position="918"/>
    </location>
</feature>